<sequence>MTAEPRDLCFPHQHCPVQFTRVPTNRSLHAMTWDHLLLQSSGCGKISSLPHRQPEF</sequence>
<name>A0A5K3FXW3_MESCO</name>
<accession>A0A5K3FXW3</accession>
<protein>
    <submittedName>
        <fullName evidence="1">UBIQUITIN_CONJUGAT_2 domain-containing protein</fullName>
    </submittedName>
</protein>
<dbReference type="WBParaSite" id="MCU_013013-RB">
    <property type="protein sequence ID" value="MCU_013013-RB"/>
    <property type="gene ID" value="MCU_013013"/>
</dbReference>
<proteinExistence type="predicted"/>
<reference evidence="1" key="1">
    <citation type="submission" date="2019-11" db="UniProtKB">
        <authorList>
            <consortium name="WormBaseParasite"/>
        </authorList>
    </citation>
    <scope>IDENTIFICATION</scope>
</reference>
<dbReference type="AlphaFoldDB" id="A0A5K3FXW3"/>
<evidence type="ECO:0000313" key="1">
    <source>
        <dbReference type="WBParaSite" id="MCU_013013-RB"/>
    </source>
</evidence>
<organism evidence="1">
    <name type="scientific">Mesocestoides corti</name>
    <name type="common">Flatworm</name>
    <dbReference type="NCBI Taxonomy" id="53468"/>
    <lineage>
        <taxon>Eukaryota</taxon>
        <taxon>Metazoa</taxon>
        <taxon>Spiralia</taxon>
        <taxon>Lophotrochozoa</taxon>
        <taxon>Platyhelminthes</taxon>
        <taxon>Cestoda</taxon>
        <taxon>Eucestoda</taxon>
        <taxon>Cyclophyllidea</taxon>
        <taxon>Mesocestoididae</taxon>
        <taxon>Mesocestoides</taxon>
    </lineage>
</organism>